<name>A0A2U1B4L0_9BACT</name>
<dbReference type="Gene3D" id="2.160.20.10">
    <property type="entry name" value="Single-stranded right-handed beta-helix, Pectin lyase-like"/>
    <property type="match status" value="1"/>
</dbReference>
<keyword evidence="2" id="KW-1185">Reference proteome</keyword>
<sequence length="493" mass="54893">MRRIFHTLLSGGLLLPLFLSGAEIIYVNNLIGSDDGDGSRERPYATLYKACREVPVSGRIEVADTGKPYQMPYKSADVSKSYGYRLLRGGTQEKPLIVEGNGATISGLAVVPAEAWNAVPGTMLHSLPFYPMSNRLKNDKTINHWLEVPRIWFVDGKAAPNCRDRETLLKMPGGFQWDKAEKMVYFHLPAGKRLEELRIELPANYGFYIHASHTIVRNFNCIFSVNDGFDADGSPQNSSYINCLAYDNCGQGFSCHRTSSMRYIGCGAIRCASSNVCNVNHSHAEYVDCVFLDNAFESNVSLYDEATARFVNCFLSGGSSDEPIVQEHASQLTFIHCVIQGNRELPLLRGRGGSVNFYQCTISQARYLSDFSPRWSAFCAAMEKSIIFNMKNAIAKLPVAPYPRIQFSDNRFSFPIYIYDGKAEKIGSPILQKLRIDVSSHCEDFYPDGLRKAEIFSGNGYGARKLSPVVKKIYDRLINFTATPAGLVLVAAE</sequence>
<dbReference type="AlphaFoldDB" id="A0A2U1B4L0"/>
<dbReference type="EMBL" id="QEKH01000008">
    <property type="protein sequence ID" value="PVY43542.1"/>
    <property type="molecule type" value="Genomic_DNA"/>
</dbReference>
<dbReference type="InterPro" id="IPR012334">
    <property type="entry name" value="Pectin_lyas_fold"/>
</dbReference>
<protein>
    <recommendedName>
        <fullName evidence="3">Parallel beta helix pectate lyase-like protein</fullName>
    </recommendedName>
</protein>
<comment type="caution">
    <text evidence="1">The sequence shown here is derived from an EMBL/GenBank/DDBJ whole genome shotgun (WGS) entry which is preliminary data.</text>
</comment>
<dbReference type="Proteomes" id="UP000245959">
    <property type="component" value="Unassembled WGS sequence"/>
</dbReference>
<evidence type="ECO:0008006" key="3">
    <source>
        <dbReference type="Google" id="ProtNLM"/>
    </source>
</evidence>
<dbReference type="SUPFAM" id="SSF51126">
    <property type="entry name" value="Pectin lyase-like"/>
    <property type="match status" value="1"/>
</dbReference>
<dbReference type="Gene3D" id="3.30.1910.20">
    <property type="entry name" value="asparaginyl-tRNA synthetase, N-terminal domain"/>
    <property type="match status" value="1"/>
</dbReference>
<organism evidence="1 2">
    <name type="scientific">Victivallis vadensis</name>
    <dbReference type="NCBI Taxonomy" id="172901"/>
    <lineage>
        <taxon>Bacteria</taxon>
        <taxon>Pseudomonadati</taxon>
        <taxon>Lentisphaerota</taxon>
        <taxon>Lentisphaeria</taxon>
        <taxon>Victivallales</taxon>
        <taxon>Victivallaceae</taxon>
        <taxon>Victivallis</taxon>
    </lineage>
</organism>
<proteinExistence type="predicted"/>
<accession>A0A2U1B4L0</accession>
<reference evidence="1 2" key="1">
    <citation type="submission" date="2018-04" db="EMBL/GenBank/DDBJ databases">
        <title>Genomic Encyclopedia of Type Strains, Phase IV (KMG-IV): sequencing the most valuable type-strain genomes for metagenomic binning, comparative biology and taxonomic classification.</title>
        <authorList>
            <person name="Goeker M."/>
        </authorList>
    </citation>
    <scope>NUCLEOTIDE SEQUENCE [LARGE SCALE GENOMIC DNA]</scope>
    <source>
        <strain evidence="1 2">DSM 14823</strain>
    </source>
</reference>
<gene>
    <name evidence="1" type="ORF">C8D82_10869</name>
</gene>
<dbReference type="InterPro" id="IPR011050">
    <property type="entry name" value="Pectin_lyase_fold/virulence"/>
</dbReference>
<evidence type="ECO:0000313" key="1">
    <source>
        <dbReference type="EMBL" id="PVY43542.1"/>
    </source>
</evidence>
<evidence type="ECO:0000313" key="2">
    <source>
        <dbReference type="Proteomes" id="UP000245959"/>
    </source>
</evidence>